<dbReference type="PANTHER" id="PTHR43477">
    <property type="entry name" value="DIHYDROANTICAPSIN 7-DEHYDROGENASE"/>
    <property type="match status" value="1"/>
</dbReference>
<dbReference type="Proteomes" id="UP000739565">
    <property type="component" value="Unassembled WGS sequence"/>
</dbReference>
<dbReference type="RefSeq" id="WP_259661365.1">
    <property type="nucleotide sequence ID" value="NZ_JAHXRI010000007.1"/>
</dbReference>
<dbReference type="Pfam" id="PF13561">
    <property type="entry name" value="adh_short_C2"/>
    <property type="match status" value="1"/>
</dbReference>
<protein>
    <submittedName>
        <fullName evidence="4">SDR family oxidoreductase</fullName>
    </submittedName>
</protein>
<evidence type="ECO:0000313" key="4">
    <source>
        <dbReference type="EMBL" id="MBZ1350963.1"/>
    </source>
</evidence>
<keyword evidence="3" id="KW-0520">NAD</keyword>
<dbReference type="SUPFAM" id="SSF51735">
    <property type="entry name" value="NAD(P)-binding Rossmann-fold domains"/>
    <property type="match status" value="1"/>
</dbReference>
<evidence type="ECO:0000256" key="1">
    <source>
        <dbReference type="ARBA" id="ARBA00006484"/>
    </source>
</evidence>
<dbReference type="EMBL" id="JAHXRI010000007">
    <property type="protein sequence ID" value="MBZ1350963.1"/>
    <property type="molecule type" value="Genomic_DNA"/>
</dbReference>
<keyword evidence="2" id="KW-0560">Oxidoreductase</keyword>
<dbReference type="Gene3D" id="3.40.50.720">
    <property type="entry name" value="NAD(P)-binding Rossmann-like Domain"/>
    <property type="match status" value="1"/>
</dbReference>
<name>A0A953NAW7_9BURK</name>
<comment type="caution">
    <text evidence="4">The sequence shown here is derived from an EMBL/GenBank/DDBJ whole genome shotgun (WGS) entry which is preliminary data.</text>
</comment>
<evidence type="ECO:0000256" key="2">
    <source>
        <dbReference type="ARBA" id="ARBA00023002"/>
    </source>
</evidence>
<reference evidence="4" key="1">
    <citation type="submission" date="2021-07" db="EMBL/GenBank/DDBJ databases">
        <title>New genus and species of the family Alcaligenaceae.</title>
        <authorList>
            <person name="Hahn M.W."/>
        </authorList>
    </citation>
    <scope>NUCLEOTIDE SEQUENCE</scope>
    <source>
        <strain evidence="4">LF4-65</strain>
    </source>
</reference>
<dbReference type="AlphaFoldDB" id="A0A953NAW7"/>
<evidence type="ECO:0000313" key="5">
    <source>
        <dbReference type="Proteomes" id="UP000739565"/>
    </source>
</evidence>
<dbReference type="NCBIfam" id="NF004779">
    <property type="entry name" value="PRK06125.1"/>
    <property type="match status" value="1"/>
</dbReference>
<dbReference type="InterPro" id="IPR051122">
    <property type="entry name" value="SDR_DHRS6-like"/>
</dbReference>
<comment type="similarity">
    <text evidence="1">Belongs to the short-chain dehydrogenases/reductases (SDR) family.</text>
</comment>
<keyword evidence="5" id="KW-1185">Reference proteome</keyword>
<dbReference type="PRINTS" id="PR00081">
    <property type="entry name" value="GDHRDH"/>
</dbReference>
<dbReference type="FunFam" id="3.40.50.720:FF:000084">
    <property type="entry name" value="Short-chain dehydrogenase reductase"/>
    <property type="match status" value="1"/>
</dbReference>
<accession>A0A953NAW7</accession>
<organism evidence="4 5">
    <name type="scientific">Zwartia hollandica</name>
    <dbReference type="NCBI Taxonomy" id="324606"/>
    <lineage>
        <taxon>Bacteria</taxon>
        <taxon>Pseudomonadati</taxon>
        <taxon>Pseudomonadota</taxon>
        <taxon>Betaproteobacteria</taxon>
        <taxon>Burkholderiales</taxon>
        <taxon>Alcaligenaceae</taxon>
        <taxon>Zwartia</taxon>
    </lineage>
</organism>
<sequence>MDSGLKGKVALVTGGSKGIGFAIAQALAAEGCHLRLAARDIVSLNVARDAIKSSYPVEVEVQSANLSEAGAAETLAAAFPETDILINSAGAIARGSLLNIDPAGFREGFEGKVTASMMLSRALYPNMIKRKYGVIVNIIGIAGEKLNPNSIGTSVANAALIAFTKAFGAESVDHGVRVLGINPGLIHTGRTDNLLHPKTEVDRQAYAKVMANLPYGRMGKPEEVASLAVFLASDAAKYISGDVISVDAGTRFRA</sequence>
<gene>
    <name evidence="4" type="ORF">KZZ10_09935</name>
</gene>
<dbReference type="InterPro" id="IPR036291">
    <property type="entry name" value="NAD(P)-bd_dom_sf"/>
</dbReference>
<dbReference type="GO" id="GO:0016491">
    <property type="term" value="F:oxidoreductase activity"/>
    <property type="evidence" value="ECO:0007669"/>
    <property type="project" value="UniProtKB-KW"/>
</dbReference>
<evidence type="ECO:0000256" key="3">
    <source>
        <dbReference type="ARBA" id="ARBA00023027"/>
    </source>
</evidence>
<dbReference type="InterPro" id="IPR002347">
    <property type="entry name" value="SDR_fam"/>
</dbReference>
<dbReference type="PANTHER" id="PTHR43477:SF4">
    <property type="entry name" value="DEHYDROGENASE_REDUCTASE SDR FAMILY MEMBER 6"/>
    <property type="match status" value="1"/>
</dbReference>
<proteinExistence type="inferred from homology"/>